<evidence type="ECO:0000313" key="11">
    <source>
        <dbReference type="EMBL" id="CAB4193625.1"/>
    </source>
</evidence>
<evidence type="ECO:0000313" key="8">
    <source>
        <dbReference type="EMBL" id="CAB4174136.1"/>
    </source>
</evidence>
<dbReference type="PANTHER" id="PTHR21666:SF270">
    <property type="entry name" value="MUREIN HYDROLASE ACTIVATOR ENVC"/>
    <property type="match status" value="1"/>
</dbReference>
<keyword evidence="1" id="KW-0929">Antimicrobial</keyword>
<dbReference type="Gene3D" id="2.70.70.10">
    <property type="entry name" value="Glucose Permease (Domain IIA)"/>
    <property type="match status" value="1"/>
</dbReference>
<feature type="region of interest" description="Disordered" evidence="4">
    <location>
        <begin position="551"/>
        <end position="635"/>
    </location>
</feature>
<sequence>MSIIGNMKSLTTDVSSLIKQIQTLRKEVVGLKSEAKEALTAAVGVTQKGGSLIGQGSQGNSMSNSLAPVPVSASGGKTSGFFKSAMAGFTPGYNTAAFMSMSATSNYSKQMGAASVVSGAAQMLSAPYQMTMDSSGIVNRAAGYYQATLRSPGLSRKGVEAATFSALKGGITEIGGDAAVASILSSSGYSVGSKNYLGAAAQVGGAANYLGMGNQQAAGAVAQMQSGKFAANAYQYGITTMNPNGSYKSVGNIAKQIMTTFSSGQKYTAKNINESYLKGALGPVLEGLGLSQDSQQMVLQAMVDTASGKNPDLASKSTKSGGAGNTNPLDASLRINSSQTGIQMASEKNTLTGLAGAAATVETFNRNMQGVITSMALFKGYLDGVSGTNVGKGGKSLASGVMKVAGGLAVLGGLIAAPFSGGTSLALSAAGAATMYGSSKVGGGTPGYGSSFGGSGAKGGGTPNGTSANWMDQGSTWAKTGGNHLGADYPAKEGTPVYSKADGVVSGDSVSSDYGNAVLITHNDGYQTLYAHLSNKEVSPGDMIRKDQEIGKTGKSGNVTGPHLHFEVRKGKNNPVDPSGWGDGSSPLTQSAMGAQLSMMFGSSPTPSNTSGSSGTASNTGNNTPYVGSGKESKDALTDSVLRDTLSNAGFNGTGLENAMKIARAESGGRPGALNPDASTGDYSLGLFQVNMIGDLGKRRNENYLKQYGQYGYTGPESLYDPAINARVAFDISKGGTTWSNAWVNSSKKLGIGGGTAGYGASIPALTPHQIAEPAHNVGSSTSGQTVNITVKFDQANEQNAEMFAKRVEKILEQKYSDNAIGAK</sequence>
<evidence type="ECO:0000256" key="2">
    <source>
        <dbReference type="ARBA" id="ARBA00022638"/>
    </source>
</evidence>
<evidence type="ECO:0000313" key="12">
    <source>
        <dbReference type="EMBL" id="CAB5231150.1"/>
    </source>
</evidence>
<dbReference type="InterPro" id="IPR016047">
    <property type="entry name" value="M23ase_b-sheet_dom"/>
</dbReference>
<dbReference type="EMBL" id="LR797132">
    <property type="protein sequence ID" value="CAB4189174.1"/>
    <property type="molecule type" value="Genomic_DNA"/>
</dbReference>
<evidence type="ECO:0000313" key="7">
    <source>
        <dbReference type="EMBL" id="CAB4166929.1"/>
    </source>
</evidence>
<dbReference type="InterPro" id="IPR011055">
    <property type="entry name" value="Dup_hybrid_motif"/>
</dbReference>
<keyword evidence="3" id="KW-0175">Coiled coil</keyword>
<evidence type="ECO:0000313" key="10">
    <source>
        <dbReference type="EMBL" id="CAB4189174.1"/>
    </source>
</evidence>
<evidence type="ECO:0000259" key="5">
    <source>
        <dbReference type="Pfam" id="PF01551"/>
    </source>
</evidence>
<dbReference type="EMBL" id="LR796924">
    <property type="protein sequence ID" value="CAB4174136.1"/>
    <property type="molecule type" value="Genomic_DNA"/>
</dbReference>
<name>A0A6J5PVM0_9CAUD</name>
<evidence type="ECO:0000256" key="3">
    <source>
        <dbReference type="SAM" id="Coils"/>
    </source>
</evidence>
<dbReference type="EMBL" id="LR797196">
    <property type="protein sequence ID" value="CAB4193625.1"/>
    <property type="molecule type" value="Genomic_DNA"/>
</dbReference>
<dbReference type="InterPro" id="IPR023346">
    <property type="entry name" value="Lysozyme-like_dom_sf"/>
</dbReference>
<proteinExistence type="predicted"/>
<evidence type="ECO:0000313" key="9">
    <source>
        <dbReference type="EMBL" id="CAB4179508.1"/>
    </source>
</evidence>
<dbReference type="GO" id="GO:0042742">
    <property type="term" value="P:defense response to bacterium"/>
    <property type="evidence" value="ECO:0007669"/>
    <property type="project" value="UniProtKB-KW"/>
</dbReference>
<dbReference type="EMBL" id="LR796979">
    <property type="protein sequence ID" value="CAB4179508.1"/>
    <property type="molecule type" value="Genomic_DNA"/>
</dbReference>
<feature type="coiled-coil region" evidence="3">
    <location>
        <begin position="7"/>
        <end position="41"/>
    </location>
</feature>
<dbReference type="SUPFAM" id="SSF53955">
    <property type="entry name" value="Lysozyme-like"/>
    <property type="match status" value="1"/>
</dbReference>
<dbReference type="GO" id="GO:0031640">
    <property type="term" value="P:killing of cells of another organism"/>
    <property type="evidence" value="ECO:0007669"/>
    <property type="project" value="UniProtKB-KW"/>
</dbReference>
<keyword evidence="2" id="KW-0081">Bacteriolytic enzyme</keyword>
<reference evidence="8" key="1">
    <citation type="submission" date="2020-05" db="EMBL/GenBank/DDBJ databases">
        <authorList>
            <person name="Chiriac C."/>
            <person name="Salcher M."/>
            <person name="Ghai R."/>
            <person name="Kavagutti S V."/>
        </authorList>
    </citation>
    <scope>NUCLEOTIDE SEQUENCE</scope>
</reference>
<dbReference type="EMBL" id="LR798433">
    <property type="protein sequence ID" value="CAB5231150.1"/>
    <property type="molecule type" value="Genomic_DNA"/>
</dbReference>
<dbReference type="InterPro" id="IPR050570">
    <property type="entry name" value="Cell_wall_metabolism_enzyme"/>
</dbReference>
<dbReference type="CDD" id="cd12797">
    <property type="entry name" value="M23_peptidase"/>
    <property type="match status" value="1"/>
</dbReference>
<dbReference type="InterPro" id="IPR043992">
    <property type="entry name" value="SLT_3"/>
</dbReference>
<organism evidence="8">
    <name type="scientific">uncultured Caudovirales phage</name>
    <dbReference type="NCBI Taxonomy" id="2100421"/>
    <lineage>
        <taxon>Viruses</taxon>
        <taxon>Duplodnaviria</taxon>
        <taxon>Heunggongvirae</taxon>
        <taxon>Uroviricota</taxon>
        <taxon>Caudoviricetes</taxon>
        <taxon>Peduoviridae</taxon>
        <taxon>Maltschvirus</taxon>
        <taxon>Maltschvirus maltsch</taxon>
    </lineage>
</organism>
<dbReference type="EMBL" id="LR796798">
    <property type="protein sequence ID" value="CAB4166929.1"/>
    <property type="molecule type" value="Genomic_DNA"/>
</dbReference>
<gene>
    <name evidence="9" type="ORF">UFOVP1034_130</name>
    <name evidence="10" type="ORF">UFOVP1177_130</name>
    <name evidence="11" type="ORF">UFOVP1243_117</name>
    <name evidence="12" type="ORF">UFOVP1581_28</name>
    <name evidence="7" type="ORF">UFOVP854_28</name>
    <name evidence="8" type="ORF">UFOVP964_28</name>
</gene>
<dbReference type="Pfam" id="PF18896">
    <property type="entry name" value="SLT_3"/>
    <property type="match status" value="1"/>
</dbReference>
<dbReference type="SUPFAM" id="SSF51261">
    <property type="entry name" value="Duplicated hybrid motif"/>
    <property type="match status" value="1"/>
</dbReference>
<feature type="domain" description="Transglycosylase SLT" evidence="6">
    <location>
        <begin position="647"/>
        <end position="740"/>
    </location>
</feature>
<evidence type="ECO:0000256" key="1">
    <source>
        <dbReference type="ARBA" id="ARBA00022529"/>
    </source>
</evidence>
<feature type="domain" description="M23ase beta-sheet core" evidence="5">
    <location>
        <begin position="483"/>
        <end position="578"/>
    </location>
</feature>
<feature type="compositionally biased region" description="Low complexity" evidence="4">
    <location>
        <begin position="602"/>
        <end position="625"/>
    </location>
</feature>
<dbReference type="PANTHER" id="PTHR21666">
    <property type="entry name" value="PEPTIDASE-RELATED"/>
    <property type="match status" value="1"/>
</dbReference>
<dbReference type="Pfam" id="PF01551">
    <property type="entry name" value="Peptidase_M23"/>
    <property type="match status" value="1"/>
</dbReference>
<evidence type="ECO:0000256" key="4">
    <source>
        <dbReference type="SAM" id="MobiDB-lite"/>
    </source>
</evidence>
<evidence type="ECO:0000259" key="6">
    <source>
        <dbReference type="Pfam" id="PF18896"/>
    </source>
</evidence>
<accession>A0A6J5PVM0</accession>
<dbReference type="GO" id="GO:0004222">
    <property type="term" value="F:metalloendopeptidase activity"/>
    <property type="evidence" value="ECO:0007669"/>
    <property type="project" value="TreeGrafter"/>
</dbReference>
<feature type="region of interest" description="Disordered" evidence="4">
    <location>
        <begin position="309"/>
        <end position="330"/>
    </location>
</feature>
<protein>
    <submittedName>
        <fullName evidence="8">Peptidase M23</fullName>
    </submittedName>
</protein>
<feature type="compositionally biased region" description="Polar residues" evidence="4">
    <location>
        <begin position="315"/>
        <end position="330"/>
    </location>
</feature>